<feature type="compositionally biased region" description="Low complexity" evidence="3">
    <location>
        <begin position="1138"/>
        <end position="1148"/>
    </location>
</feature>
<dbReference type="InterPro" id="IPR009091">
    <property type="entry name" value="RCC1/BLIP-II"/>
</dbReference>
<dbReference type="OrthoDB" id="1893551at2759"/>
<evidence type="ECO:0000256" key="1">
    <source>
        <dbReference type="ARBA" id="ARBA00022737"/>
    </source>
</evidence>
<feature type="compositionally biased region" description="Low complexity" evidence="3">
    <location>
        <begin position="72"/>
        <end position="85"/>
    </location>
</feature>
<feature type="compositionally biased region" description="Low complexity" evidence="3">
    <location>
        <begin position="1500"/>
        <end position="1526"/>
    </location>
</feature>
<feature type="compositionally biased region" description="Gly residues" evidence="3">
    <location>
        <begin position="1544"/>
        <end position="1553"/>
    </location>
</feature>
<dbReference type="SUPFAM" id="SSF50985">
    <property type="entry name" value="RCC1/BLIP-II"/>
    <property type="match status" value="1"/>
</dbReference>
<gene>
    <name evidence="5" type="ORF">C6P46_000461</name>
</gene>
<feature type="compositionally biased region" description="Polar residues" evidence="3">
    <location>
        <begin position="1358"/>
        <end position="1378"/>
    </location>
</feature>
<dbReference type="InterPro" id="IPR000408">
    <property type="entry name" value="Reg_chr_condens"/>
</dbReference>
<feature type="region of interest" description="Disordered" evidence="3">
    <location>
        <begin position="1432"/>
        <end position="1460"/>
    </location>
</feature>
<dbReference type="Proteomes" id="UP000777482">
    <property type="component" value="Unassembled WGS sequence"/>
</dbReference>
<feature type="compositionally biased region" description="Low complexity" evidence="3">
    <location>
        <begin position="1391"/>
        <end position="1416"/>
    </location>
</feature>
<organism evidence="5 6">
    <name type="scientific">Rhodotorula mucilaginosa</name>
    <name type="common">Yeast</name>
    <name type="synonym">Rhodotorula rubra</name>
    <dbReference type="NCBI Taxonomy" id="5537"/>
    <lineage>
        <taxon>Eukaryota</taxon>
        <taxon>Fungi</taxon>
        <taxon>Dikarya</taxon>
        <taxon>Basidiomycota</taxon>
        <taxon>Pucciniomycotina</taxon>
        <taxon>Microbotryomycetes</taxon>
        <taxon>Sporidiobolales</taxon>
        <taxon>Sporidiobolaceae</taxon>
        <taxon>Rhodotorula</taxon>
    </lineage>
</organism>
<dbReference type="PANTHER" id="PTHR22872:SF2">
    <property type="entry name" value="INHIBITOR OF BRUTON TYROSINE KINASE"/>
    <property type="match status" value="1"/>
</dbReference>
<dbReference type="Gene3D" id="3.30.710.10">
    <property type="entry name" value="Potassium Channel Kv1.1, Chain A"/>
    <property type="match status" value="2"/>
</dbReference>
<feature type="repeat" description="RCC1" evidence="2">
    <location>
        <begin position="413"/>
        <end position="464"/>
    </location>
</feature>
<evidence type="ECO:0000256" key="3">
    <source>
        <dbReference type="SAM" id="MobiDB-lite"/>
    </source>
</evidence>
<reference evidence="5 6" key="1">
    <citation type="submission" date="2020-11" db="EMBL/GenBank/DDBJ databases">
        <title>Kefir isolates.</title>
        <authorList>
            <person name="Marcisauskas S."/>
            <person name="Kim Y."/>
            <person name="Blasche S."/>
        </authorList>
    </citation>
    <scope>NUCLEOTIDE SEQUENCE [LARGE SCALE GENOMIC DNA]</scope>
    <source>
        <strain evidence="5 6">KR</strain>
    </source>
</reference>
<protein>
    <recommendedName>
        <fullName evidence="4">BTB domain-containing protein</fullName>
    </recommendedName>
</protein>
<keyword evidence="1" id="KW-0677">Repeat</keyword>
<dbReference type="Pfam" id="PF00651">
    <property type="entry name" value="BTB"/>
    <property type="match status" value="2"/>
</dbReference>
<feature type="compositionally biased region" description="Low complexity" evidence="3">
    <location>
        <begin position="1251"/>
        <end position="1279"/>
    </location>
</feature>
<name>A0A9P7B3D8_RHOMI</name>
<dbReference type="InterPro" id="IPR051625">
    <property type="entry name" value="Signaling_Regulatory_Domain"/>
</dbReference>
<dbReference type="InterPro" id="IPR011333">
    <property type="entry name" value="SKP1/BTB/POZ_sf"/>
</dbReference>
<dbReference type="CDD" id="cd18186">
    <property type="entry name" value="BTB_POZ_ZBTB_KLHL-like"/>
    <property type="match status" value="2"/>
</dbReference>
<feature type="region of interest" description="Disordered" evidence="3">
    <location>
        <begin position="1099"/>
        <end position="1148"/>
    </location>
</feature>
<sequence length="1577" mass="165678">MSHVSTVDLHALYASRAIAKTRAFLHRAINPGAAAAAAAGGSNASGSSGGGGGGSAAAGGGGGGGGGGGQNSAGHHNGHASSSSGLSKSPNTNASGWGGGGGGGNGAQSLADRAVVVAEINRRDHLGRTVLHLAVVEQDPWALDWVELLLAVPGCAVNLQDTESGWSALHRALYSGNIAAARLLLCRDDIDTRLKDHEGFTPFDVFNSTVDGTNPLPDPIGTNPSNPGRVELFSWGSNRNYSLGFASDSERAIPERVHLKREEGGRGFAAFEPLRVKDISMARLHTGIVTDERKNNIRLCGFGTGGRLGPTTQTQFTFAPLKGFPHEVASIATSPDHTVVVTAAGDVWTFGLNRFSQLGYAIDPPTPSPFAKAGSAQEDPIQSTPRRVVGALKKEVVLGATASRTHTAVFTAESIYTWGTNRGQLGYPAAGSPVQALPRKVTMIDQPVSQLAATESATACLLESGDVIVLYREQYVKIAFPLSVFPSRMLVYHPPNCDAKSSIRKLAACGNTFAALSSHGDVFTFSLEGGSNASAGPASGMSGYATPPGGAGSHTPTNGRVVPKTQRVWNIRRSFTAVTDIGVGLDGGLILSTVSGHVFIRSRKYDSSSKSGGVSMNSGSGGGGGWKFTRVPNLQRVIRVAANSTGGYAALRADVPLRFIEIDGPSLSTDFATLMPHWTRVHGPEAMNDVDAAADRAKRDGADASDDEDETDLVVERDIVVAQKLLQVVRDWDLTWEVLSTGTDAHLKVGALDIPVHRAILAARSPVLSQLLAKTRTLAIEASPLSVFLLLHYLYTDTFPALWDTRVGGPVRESISGVDGAASLDIAVVKADLRRLANTFDLPALAQALERQTKTLPTPTLATALGELYTLAVSDSKVDAILKPDTVLRLADREVRCHSVVLRARCAFFRTVYDDEEWFVARKHGGTVTFDFSHISWDVMQLVLEHIYRDAGMSLFQSVERPNPAQYIEHTVQILAVANELLLDKLKQVCSAVLRGFVKLSNVCTILSEAAFYEAHELARACMYYLASSMETVLETDLLDELPADLISALTAFVRERQGAKQPIARSGVLVQDLIARHLEYYAETDVARPTGAAKRYRPMIVPNSPRPSPSQFSPALSPQLAPSDSAQRSPHVRASASPGLSPSLPTLREADEPFALDEDFLLDAPQSGAPSRAAGVTSPPSASQPILGRRRSSLAPPNGSPSQASFMPLGSPPPTRLQPWQKSTEGSAAPLDLRSIMAKESAAAERRTSSSKPLLPSASSFTPGGSAGPSGLSSTAPSWRPVAPPRSVSLASIQTEQGQTMATPSRRPSGPPATASLRSVPGSVPRDLVKEPSPSASPVMRPVDPAAAVGPVYTPTRLPSGSKATPSGLRQSKTSFGGSDLPWQNFDRIAAPAPAAPPVASSSSASSDPFASPPAASSFMAIQSEQIAQLAAVKSHQAPRSFADVMAQEQADARRREQELKEERDFLIWFEQESKKFQGEQAPAAGRPSKKSGGRGGKSKASGRGGKSSSTDSSAAGPSSPAGQPLDAPKRNGGPSRAQAEGSRGGRGGGGGRGKKRGEGPTPPIASPARQAVTPS</sequence>
<evidence type="ECO:0000259" key="4">
    <source>
        <dbReference type="PROSITE" id="PS50097"/>
    </source>
</evidence>
<dbReference type="InterPro" id="IPR036770">
    <property type="entry name" value="Ankyrin_rpt-contain_sf"/>
</dbReference>
<proteinExistence type="predicted"/>
<comment type="caution">
    <text evidence="5">The sequence shown here is derived from an EMBL/GenBank/DDBJ whole genome shotgun (WGS) entry which is preliminary data.</text>
</comment>
<evidence type="ECO:0000313" key="5">
    <source>
        <dbReference type="EMBL" id="KAG0656093.1"/>
    </source>
</evidence>
<feature type="region of interest" description="Disordered" evidence="3">
    <location>
        <begin position="37"/>
        <end position="105"/>
    </location>
</feature>
<dbReference type="PROSITE" id="PS50097">
    <property type="entry name" value="BTB"/>
    <property type="match status" value="2"/>
</dbReference>
<feature type="compositionally biased region" description="Polar residues" evidence="3">
    <location>
        <begin position="1290"/>
        <end position="1304"/>
    </location>
</feature>
<feature type="repeat" description="RCC1" evidence="2">
    <location>
        <begin position="345"/>
        <end position="413"/>
    </location>
</feature>
<dbReference type="EMBL" id="PUHQ01000104">
    <property type="protein sequence ID" value="KAG0656093.1"/>
    <property type="molecule type" value="Genomic_DNA"/>
</dbReference>
<dbReference type="PANTHER" id="PTHR22872">
    <property type="entry name" value="BTK-BINDING PROTEIN-RELATED"/>
    <property type="match status" value="1"/>
</dbReference>
<feature type="compositionally biased region" description="Gly residues" evidence="3">
    <location>
        <begin position="47"/>
        <end position="71"/>
    </location>
</feature>
<dbReference type="Gene3D" id="1.25.40.20">
    <property type="entry name" value="Ankyrin repeat-containing domain"/>
    <property type="match status" value="1"/>
</dbReference>
<feature type="region of interest" description="Disordered" evidence="3">
    <location>
        <begin position="1476"/>
        <end position="1577"/>
    </location>
</feature>
<dbReference type="SUPFAM" id="SSF54695">
    <property type="entry name" value="POZ domain"/>
    <property type="match status" value="2"/>
</dbReference>
<dbReference type="CDD" id="cd18500">
    <property type="entry name" value="BACK_IBtk"/>
    <property type="match status" value="1"/>
</dbReference>
<feature type="compositionally biased region" description="Polar residues" evidence="3">
    <location>
        <begin position="86"/>
        <end position="95"/>
    </location>
</feature>
<dbReference type="SUPFAM" id="SSF48403">
    <property type="entry name" value="Ankyrin repeat"/>
    <property type="match status" value="1"/>
</dbReference>
<dbReference type="PROSITE" id="PS50012">
    <property type="entry name" value="RCC1_3"/>
    <property type="match status" value="3"/>
</dbReference>
<feature type="domain" description="BTB" evidence="4">
    <location>
        <begin position="743"/>
        <end position="797"/>
    </location>
</feature>
<dbReference type="Gene3D" id="2.130.10.30">
    <property type="entry name" value="Regulator of chromosome condensation 1/beta-lactamase-inhibitor protein II"/>
    <property type="match status" value="2"/>
</dbReference>
<feature type="compositionally biased region" description="Polar residues" evidence="3">
    <location>
        <begin position="1110"/>
        <end position="1129"/>
    </location>
</feature>
<dbReference type="SMART" id="SM00225">
    <property type="entry name" value="BTB"/>
    <property type="match status" value="2"/>
</dbReference>
<dbReference type="InterPro" id="IPR002110">
    <property type="entry name" value="Ankyrin_rpt"/>
</dbReference>
<dbReference type="InterPro" id="IPR000210">
    <property type="entry name" value="BTB/POZ_dom"/>
</dbReference>
<evidence type="ECO:0000313" key="6">
    <source>
        <dbReference type="Proteomes" id="UP000777482"/>
    </source>
</evidence>
<keyword evidence="6" id="KW-1185">Reference proteome</keyword>
<accession>A0A9P7B3D8</accession>
<feature type="compositionally biased region" description="Gly residues" evidence="3">
    <location>
        <begin position="96"/>
        <end position="105"/>
    </location>
</feature>
<evidence type="ECO:0000256" key="2">
    <source>
        <dbReference type="PROSITE-ProRule" id="PRU00235"/>
    </source>
</evidence>
<feature type="region of interest" description="Disordered" evidence="3">
    <location>
        <begin position="1165"/>
        <end position="1416"/>
    </location>
</feature>
<dbReference type="Pfam" id="PF12796">
    <property type="entry name" value="Ank_2"/>
    <property type="match status" value="1"/>
</dbReference>
<feature type="repeat" description="RCC1" evidence="2">
    <location>
        <begin position="230"/>
        <end position="292"/>
    </location>
</feature>
<feature type="compositionally biased region" description="Low complexity" evidence="3">
    <location>
        <begin position="37"/>
        <end position="46"/>
    </location>
</feature>
<feature type="domain" description="BTB" evidence="4">
    <location>
        <begin position="884"/>
        <end position="948"/>
    </location>
</feature>